<sequence>MLFQSITVSKPSIMFSLVCGMVIHCSVAAAGEVDPQQKDWYEKYKNQQNIPPADEMLLNTDAEPDLSEGFTPLFNGKDLTGWSPKGGTCKFEAKDGVLKGTCVPGSPSTYLSTNKDDYRDFIFTCEMKWEVNGNSGVMFRAQSKTSESKKGVKSETVFGPQAEMEGITGDRRWSGGIYGQSCGGYFYPLWLKEHQAVRAALKKTDWNRLTIMAKGNVVKTWLNGVPAAHWVDDGTYPEGFFGLQIHKGNSGTVLWRDIRVKELTQ</sequence>
<comment type="caution">
    <text evidence="3">The sequence shown here is derived from an EMBL/GenBank/DDBJ whole genome shotgun (WGS) entry which is preliminary data.</text>
</comment>
<accession>A0ABP8NU95</accession>
<dbReference type="Gene3D" id="2.60.120.560">
    <property type="entry name" value="Exo-inulinase, domain 1"/>
    <property type="match status" value="1"/>
</dbReference>
<dbReference type="EMBL" id="BAABGA010000120">
    <property type="protein sequence ID" value="GAA4472979.1"/>
    <property type="molecule type" value="Genomic_DNA"/>
</dbReference>
<protein>
    <recommendedName>
        <fullName evidence="2">3-keto-alpha-glucoside-1,2-lyase/3-keto-2-hydroxy-glucal hydratase domain-containing protein</fullName>
    </recommendedName>
</protein>
<name>A0ABP8NU95_9BACT</name>
<dbReference type="Pfam" id="PF06439">
    <property type="entry name" value="3keto-disac_hyd"/>
    <property type="match status" value="1"/>
</dbReference>
<evidence type="ECO:0000313" key="3">
    <source>
        <dbReference type="EMBL" id="GAA4472979.1"/>
    </source>
</evidence>
<feature type="signal peptide" evidence="1">
    <location>
        <begin position="1"/>
        <end position="30"/>
    </location>
</feature>
<evidence type="ECO:0000256" key="1">
    <source>
        <dbReference type="SAM" id="SignalP"/>
    </source>
</evidence>
<dbReference type="Proteomes" id="UP001500840">
    <property type="component" value="Unassembled WGS sequence"/>
</dbReference>
<dbReference type="RefSeq" id="WP_345328399.1">
    <property type="nucleotide sequence ID" value="NZ_BAABGA010000120.1"/>
</dbReference>
<evidence type="ECO:0000313" key="4">
    <source>
        <dbReference type="Proteomes" id="UP001500840"/>
    </source>
</evidence>
<keyword evidence="1" id="KW-0732">Signal</keyword>
<feature type="domain" description="3-keto-alpha-glucoside-1,2-lyase/3-keto-2-hydroxy-glucal hydratase" evidence="2">
    <location>
        <begin position="69"/>
        <end position="261"/>
    </location>
</feature>
<gene>
    <name evidence="3" type="ORF">GCM10023156_70300</name>
</gene>
<proteinExistence type="predicted"/>
<evidence type="ECO:0000259" key="2">
    <source>
        <dbReference type="Pfam" id="PF06439"/>
    </source>
</evidence>
<feature type="chain" id="PRO_5045864648" description="3-keto-alpha-glucoside-1,2-lyase/3-keto-2-hydroxy-glucal hydratase domain-containing protein" evidence="1">
    <location>
        <begin position="31"/>
        <end position="265"/>
    </location>
</feature>
<organism evidence="3 4">
    <name type="scientific">Novipirellula rosea</name>
    <dbReference type="NCBI Taxonomy" id="1031540"/>
    <lineage>
        <taxon>Bacteria</taxon>
        <taxon>Pseudomonadati</taxon>
        <taxon>Planctomycetota</taxon>
        <taxon>Planctomycetia</taxon>
        <taxon>Pirellulales</taxon>
        <taxon>Pirellulaceae</taxon>
        <taxon>Novipirellula</taxon>
    </lineage>
</organism>
<dbReference type="InterPro" id="IPR010496">
    <property type="entry name" value="AL/BT2_dom"/>
</dbReference>
<keyword evidence="4" id="KW-1185">Reference proteome</keyword>
<reference evidence="4" key="1">
    <citation type="journal article" date="2019" name="Int. J. Syst. Evol. Microbiol.">
        <title>The Global Catalogue of Microorganisms (GCM) 10K type strain sequencing project: providing services to taxonomists for standard genome sequencing and annotation.</title>
        <authorList>
            <consortium name="The Broad Institute Genomics Platform"/>
            <consortium name="The Broad Institute Genome Sequencing Center for Infectious Disease"/>
            <person name="Wu L."/>
            <person name="Ma J."/>
        </authorList>
    </citation>
    <scope>NUCLEOTIDE SEQUENCE [LARGE SCALE GENOMIC DNA]</scope>
    <source>
        <strain evidence="4">JCM 17759</strain>
    </source>
</reference>